<reference evidence="1" key="1">
    <citation type="submission" date="2020-07" db="EMBL/GenBank/DDBJ databases">
        <title>Multicomponent nature underlies the extraordinary mechanical properties of spider dragline silk.</title>
        <authorList>
            <person name="Kono N."/>
            <person name="Nakamura H."/>
            <person name="Mori M."/>
            <person name="Yoshida Y."/>
            <person name="Ohtoshi R."/>
            <person name="Malay A.D."/>
            <person name="Moran D.A.P."/>
            <person name="Tomita M."/>
            <person name="Numata K."/>
            <person name="Arakawa K."/>
        </authorList>
    </citation>
    <scope>NUCLEOTIDE SEQUENCE</scope>
</reference>
<accession>A0A8X6JPB2</accession>
<gene>
    <name evidence="1" type="ORF">TNCT_11261</name>
</gene>
<sequence>MYHLPAKYATHADSITATIVRTIVDIFHVHFLLQFFRMWNLDEAIAAEAENAEVVALKGLLPPVGGAVGG</sequence>
<organism evidence="1 2">
    <name type="scientific">Trichonephila clavata</name>
    <name type="common">Joro spider</name>
    <name type="synonym">Nephila clavata</name>
    <dbReference type="NCBI Taxonomy" id="2740835"/>
    <lineage>
        <taxon>Eukaryota</taxon>
        <taxon>Metazoa</taxon>
        <taxon>Ecdysozoa</taxon>
        <taxon>Arthropoda</taxon>
        <taxon>Chelicerata</taxon>
        <taxon>Arachnida</taxon>
        <taxon>Araneae</taxon>
        <taxon>Araneomorphae</taxon>
        <taxon>Entelegynae</taxon>
        <taxon>Araneoidea</taxon>
        <taxon>Nephilidae</taxon>
        <taxon>Trichonephila</taxon>
    </lineage>
</organism>
<keyword evidence="2" id="KW-1185">Reference proteome</keyword>
<evidence type="ECO:0000313" key="2">
    <source>
        <dbReference type="Proteomes" id="UP000887116"/>
    </source>
</evidence>
<evidence type="ECO:0000313" key="1">
    <source>
        <dbReference type="EMBL" id="GFR33548.1"/>
    </source>
</evidence>
<protein>
    <submittedName>
        <fullName evidence="1">Uncharacterized protein</fullName>
    </submittedName>
</protein>
<dbReference type="AlphaFoldDB" id="A0A8X6JPB2"/>
<name>A0A8X6JPB2_TRICU</name>
<dbReference type="Proteomes" id="UP000887116">
    <property type="component" value="Unassembled WGS sequence"/>
</dbReference>
<comment type="caution">
    <text evidence="1">The sequence shown here is derived from an EMBL/GenBank/DDBJ whole genome shotgun (WGS) entry which is preliminary data.</text>
</comment>
<proteinExistence type="predicted"/>
<dbReference type="EMBL" id="BMAO01019881">
    <property type="protein sequence ID" value="GFR33548.1"/>
    <property type="molecule type" value="Genomic_DNA"/>
</dbReference>